<evidence type="ECO:0000259" key="4">
    <source>
        <dbReference type="Pfam" id="PF03781"/>
    </source>
</evidence>
<dbReference type="Proteomes" id="UP000001812">
    <property type="component" value="Chromosome II"/>
</dbReference>
<protein>
    <recommendedName>
        <fullName evidence="7">Ergothioneine biosynthesis protein EgtB</fullName>
    </recommendedName>
</protein>
<dbReference type="InterPro" id="IPR017806">
    <property type="entry name" value="EgtB"/>
</dbReference>
<dbReference type="InterPro" id="IPR024775">
    <property type="entry name" value="DinB-like"/>
</dbReference>
<sequence length="451" mass="50535">MLAREAAIAVAMSRACPILCCMGSRASRGARASHPVGTVHMTKNEESARGLASELARGFTDVRRHSVELARPLSAEDQALQSMPDASPTKWHLAHTTWFFETVILARHARGYRLFDSRYPYLFNSYYEALGPRHARPQRGMLSRPSQDDVRRYRRHVDDALLELLRTADLPTLIAIEPEITLGLHHEQQHQELILTDILHAFSLNPLLPAYRSDDAAPTADARRANGAMRWLPGPIGVVEIGHDGRGFSFDNERPRHRTMLHPYEIAERLVTNGEYAAFIDDGGYARPEFWLSDGWAIVQREGWKAPLYWIASDGGEGLGWREFGLGGLQPLTRDAPVSHVSFYEAAAYAEWARARLPTEAEWEAAFDAPGIAQMTGCVWQWTRSSYEPYPGFRPMAGVAAEYNGKFMVGQQVLRGGSVATPPGHARATYRNFFPPAARWQFTGVRLARDL</sequence>
<keyword evidence="1" id="KW-0560">Oxidoreductase</keyword>
<dbReference type="AlphaFoldDB" id="A0A0E1VWI2"/>
<dbReference type="HOGENOM" id="CLU_012431_9_0_4"/>
<feature type="domain" description="Sulfatase-modifying factor enzyme-like" evidence="4">
    <location>
        <begin position="235"/>
        <end position="366"/>
    </location>
</feature>
<feature type="domain" description="DinB-like" evidence="5">
    <location>
        <begin position="60"/>
        <end position="193"/>
    </location>
</feature>
<dbReference type="EMBL" id="CM000833">
    <property type="protein sequence ID" value="EET04346.1"/>
    <property type="molecule type" value="Genomic_DNA"/>
</dbReference>
<evidence type="ECO:0000256" key="3">
    <source>
        <dbReference type="ARBA" id="ARBA00037882"/>
    </source>
</evidence>
<keyword evidence="2" id="KW-0408">Iron</keyword>
<dbReference type="GO" id="GO:0052699">
    <property type="term" value="P:ergothioneine biosynthetic process"/>
    <property type="evidence" value="ECO:0007669"/>
    <property type="project" value="InterPro"/>
</dbReference>
<dbReference type="InterPro" id="IPR016187">
    <property type="entry name" value="CTDL_fold"/>
</dbReference>
<dbReference type="InterPro" id="IPR051043">
    <property type="entry name" value="Sulfatase_Mod_Factor_Kinase"/>
</dbReference>
<gene>
    <name evidence="6" type="ORF">BURPS1710A_A0105</name>
</gene>
<name>A0A0E1VWI2_BURPE</name>
<evidence type="ECO:0000313" key="6">
    <source>
        <dbReference type="EMBL" id="EET04346.1"/>
    </source>
</evidence>
<dbReference type="NCBIfam" id="TIGR03440">
    <property type="entry name" value="egtB_TIGR03440"/>
    <property type="match status" value="1"/>
</dbReference>
<evidence type="ECO:0008006" key="7">
    <source>
        <dbReference type="Google" id="ProtNLM"/>
    </source>
</evidence>
<evidence type="ECO:0000256" key="2">
    <source>
        <dbReference type="ARBA" id="ARBA00023004"/>
    </source>
</evidence>
<evidence type="ECO:0000256" key="1">
    <source>
        <dbReference type="ARBA" id="ARBA00023002"/>
    </source>
</evidence>
<dbReference type="PANTHER" id="PTHR23150">
    <property type="entry name" value="SULFATASE MODIFYING FACTOR 1, 2"/>
    <property type="match status" value="1"/>
</dbReference>
<comment type="pathway">
    <text evidence="3">Amino-acid biosynthesis; ergothioneine biosynthesis.</text>
</comment>
<organism evidence="6">
    <name type="scientific">Burkholderia pseudomallei 1710a</name>
    <dbReference type="NCBI Taxonomy" id="320371"/>
    <lineage>
        <taxon>Bacteria</taxon>
        <taxon>Pseudomonadati</taxon>
        <taxon>Pseudomonadota</taxon>
        <taxon>Betaproteobacteria</taxon>
        <taxon>Burkholderiales</taxon>
        <taxon>Burkholderiaceae</taxon>
        <taxon>Burkholderia</taxon>
        <taxon>pseudomallei group</taxon>
    </lineage>
</organism>
<dbReference type="SUPFAM" id="SSF56436">
    <property type="entry name" value="C-type lectin-like"/>
    <property type="match status" value="1"/>
</dbReference>
<feature type="domain" description="Sulfatase-modifying factor enzyme-like" evidence="4">
    <location>
        <begin position="371"/>
        <end position="449"/>
    </location>
</feature>
<dbReference type="PANTHER" id="PTHR23150:SF36">
    <property type="entry name" value="HERCYNINE OXYGENASE"/>
    <property type="match status" value="1"/>
</dbReference>
<evidence type="ECO:0000259" key="5">
    <source>
        <dbReference type="Pfam" id="PF12867"/>
    </source>
</evidence>
<dbReference type="InterPro" id="IPR005532">
    <property type="entry name" value="SUMF_dom"/>
</dbReference>
<dbReference type="Pfam" id="PF12867">
    <property type="entry name" value="DinB_2"/>
    <property type="match status" value="1"/>
</dbReference>
<proteinExistence type="predicted"/>
<dbReference type="Pfam" id="PF03781">
    <property type="entry name" value="FGE-sulfatase"/>
    <property type="match status" value="2"/>
</dbReference>
<dbReference type="InterPro" id="IPR042095">
    <property type="entry name" value="SUMF_sf"/>
</dbReference>
<accession>A0A0E1VWI2</accession>
<reference evidence="6" key="1">
    <citation type="submission" date="2009-05" db="EMBL/GenBank/DDBJ databases">
        <authorList>
            <person name="Harkins D.M."/>
            <person name="DeShazer D."/>
            <person name="Woods D.E."/>
            <person name="Brinkac L.M."/>
            <person name="Brown K.A."/>
            <person name="Hung G.C."/>
            <person name="Tuanyok A."/>
            <person name="Zhang B."/>
            <person name="Nierman W.C."/>
        </authorList>
    </citation>
    <scope>NUCLEOTIDE SEQUENCE [LARGE SCALE GENOMIC DNA]</scope>
    <source>
        <strain evidence="6">1710a</strain>
    </source>
</reference>
<dbReference type="Gene3D" id="3.90.1580.10">
    <property type="entry name" value="paralog of FGE (formylglycine-generating enzyme)"/>
    <property type="match status" value="2"/>
</dbReference>